<sequence length="104" mass="10932">RLRGIAAELAAGLRAGEPCAVCGATEHPDPARPGAGHVDRTAEETALADYQRAEEIREEAERTRNALREAHAGAQATAEGEDAAELDRALAELRAAYAEARDAA</sequence>
<dbReference type="EMBL" id="JAHLEM010001377">
    <property type="protein sequence ID" value="MBU3871846.1"/>
    <property type="molecule type" value="Genomic_DNA"/>
</dbReference>
<name>A0ABS6CYX7_9ACTN</name>
<evidence type="ECO:0000313" key="2">
    <source>
        <dbReference type="EMBL" id="MBU3871846.1"/>
    </source>
</evidence>
<dbReference type="Proteomes" id="UP000720508">
    <property type="component" value="Unassembled WGS sequence"/>
</dbReference>
<evidence type="ECO:0000313" key="3">
    <source>
        <dbReference type="Proteomes" id="UP000720508"/>
    </source>
</evidence>
<keyword evidence="1" id="KW-0175">Coiled coil</keyword>
<protein>
    <submittedName>
        <fullName evidence="2">SMC family ATPase</fullName>
    </submittedName>
</protein>
<evidence type="ECO:0000256" key="1">
    <source>
        <dbReference type="SAM" id="Coils"/>
    </source>
</evidence>
<accession>A0ABS6CYX7</accession>
<keyword evidence="3" id="KW-1185">Reference proteome</keyword>
<feature type="non-terminal residue" evidence="2">
    <location>
        <position position="104"/>
    </location>
</feature>
<reference evidence="2 3" key="1">
    <citation type="submission" date="2021-06" db="EMBL/GenBank/DDBJ databases">
        <authorList>
            <person name="Pan X."/>
        </authorList>
    </citation>
    <scope>NUCLEOTIDE SEQUENCE [LARGE SCALE GENOMIC DNA]</scope>
    <source>
        <strain evidence="2 3">4503</strain>
    </source>
</reference>
<comment type="caution">
    <text evidence="2">The sequence shown here is derived from an EMBL/GenBank/DDBJ whole genome shotgun (WGS) entry which is preliminary data.</text>
</comment>
<feature type="coiled-coil region" evidence="1">
    <location>
        <begin position="43"/>
        <end position="103"/>
    </location>
</feature>
<gene>
    <name evidence="2" type="ORF">KN815_49795</name>
</gene>
<proteinExistence type="predicted"/>
<feature type="non-terminal residue" evidence="2">
    <location>
        <position position="1"/>
    </location>
</feature>
<organism evidence="2 3">
    <name type="scientific">Streptomyces niphimycinicus</name>
    <dbReference type="NCBI Taxonomy" id="2842201"/>
    <lineage>
        <taxon>Bacteria</taxon>
        <taxon>Bacillati</taxon>
        <taxon>Actinomycetota</taxon>
        <taxon>Actinomycetes</taxon>
        <taxon>Kitasatosporales</taxon>
        <taxon>Streptomycetaceae</taxon>
        <taxon>Streptomyces</taxon>
    </lineage>
</organism>